<reference evidence="6 7" key="1">
    <citation type="submission" date="2018-01" db="EMBL/GenBank/DDBJ databases">
        <title>Genome sequence of a Cantenovulum-like bacteria.</title>
        <authorList>
            <person name="Tan W.R."/>
            <person name="Lau N.-S."/>
            <person name="Go F."/>
            <person name="Amirul A.-A.A."/>
        </authorList>
    </citation>
    <scope>NUCLEOTIDE SEQUENCE [LARGE SCALE GENOMIC DNA]</scope>
    <source>
        <strain evidence="6 7">CCB-QB4</strain>
    </source>
</reference>
<dbReference type="PANTHER" id="PTHR47892">
    <property type="entry name" value="UNIVERSAL STRESS PROTEIN E"/>
    <property type="match status" value="1"/>
</dbReference>
<gene>
    <name evidence="6" type="ORF">C2869_13155</name>
</gene>
<dbReference type="OrthoDB" id="239260at2"/>
<dbReference type="PANTHER" id="PTHR47892:SF1">
    <property type="entry name" value="UNIVERSAL STRESS PROTEIN E"/>
    <property type="match status" value="1"/>
</dbReference>
<name>A0A2S0VSZ2_9ALTE</name>
<evidence type="ECO:0000256" key="1">
    <source>
        <dbReference type="ARBA" id="ARBA00004496"/>
    </source>
</evidence>
<dbReference type="Gene3D" id="3.40.50.12370">
    <property type="match status" value="1"/>
</dbReference>
<comment type="function">
    <text evidence="4">Required for resistance to DNA-damaging agents.</text>
</comment>
<keyword evidence="3" id="KW-0963">Cytoplasm</keyword>
<feature type="domain" description="UspA" evidence="5">
    <location>
        <begin position="4"/>
        <end position="146"/>
    </location>
</feature>
<dbReference type="NCBIfam" id="NF008380">
    <property type="entry name" value="PRK11175.1"/>
    <property type="match status" value="1"/>
</dbReference>
<keyword evidence="7" id="KW-1185">Reference proteome</keyword>
<accession>A0A2S0VSZ2</accession>
<dbReference type="RefSeq" id="WP_108603376.1">
    <property type="nucleotide sequence ID" value="NZ_CP026604.1"/>
</dbReference>
<dbReference type="Proteomes" id="UP000244441">
    <property type="component" value="Chromosome"/>
</dbReference>
<comment type="similarity">
    <text evidence="2">Belongs to the universal stress protein A family.</text>
</comment>
<dbReference type="GO" id="GO:0005737">
    <property type="term" value="C:cytoplasm"/>
    <property type="evidence" value="ECO:0007669"/>
    <property type="project" value="UniProtKB-SubCell"/>
</dbReference>
<evidence type="ECO:0000313" key="7">
    <source>
        <dbReference type="Proteomes" id="UP000244441"/>
    </source>
</evidence>
<evidence type="ECO:0000313" key="6">
    <source>
        <dbReference type="EMBL" id="AWB67329.1"/>
    </source>
</evidence>
<proteinExistence type="inferred from homology"/>
<evidence type="ECO:0000259" key="5">
    <source>
        <dbReference type="Pfam" id="PF00582"/>
    </source>
</evidence>
<evidence type="ECO:0000256" key="3">
    <source>
        <dbReference type="ARBA" id="ARBA00022490"/>
    </source>
</evidence>
<evidence type="ECO:0000256" key="2">
    <source>
        <dbReference type="ARBA" id="ARBA00008791"/>
    </source>
</evidence>
<evidence type="ECO:0000256" key="4">
    <source>
        <dbReference type="ARBA" id="ARBA00037131"/>
    </source>
</evidence>
<sequence>MEKFNRILAVIDPTQTEQKALNRAIELASKTGASVTAIMTIFDFSYEMTTMLSSEERQLMQSAVIDDRSNWLEGILDKKADQASQLHARVLWHNRPYQAILETVLKDNYDLVIKATHEHDVLKSVIFTPTDWHLLRKCPVPLLLVKEHAWPENSKIIAAVNVSSDEAEHRSLNKKIIEQAKSAARVLHSDAILVNCYPGTPVSLAVEIPEFDPSSYIESIRQHHLDAMQTYADQYQVKPEHCVVEEGLAEEVVPKLSTEMDAELVVLGTIGRTGLSAAIIGNTAEHMLDAINCDVLALKPEGYVCPIKLNT</sequence>
<feature type="domain" description="UspA" evidence="5">
    <location>
        <begin position="174"/>
        <end position="299"/>
    </location>
</feature>
<organism evidence="6 7">
    <name type="scientific">Saccharobesus litoralis</name>
    <dbReference type="NCBI Taxonomy" id="2172099"/>
    <lineage>
        <taxon>Bacteria</taxon>
        <taxon>Pseudomonadati</taxon>
        <taxon>Pseudomonadota</taxon>
        <taxon>Gammaproteobacteria</taxon>
        <taxon>Alteromonadales</taxon>
        <taxon>Alteromonadaceae</taxon>
        <taxon>Saccharobesus</taxon>
    </lineage>
</organism>
<protein>
    <submittedName>
        <fullName evidence="6">Universal stress protein UspE</fullName>
    </submittedName>
</protein>
<dbReference type="Pfam" id="PF00582">
    <property type="entry name" value="Usp"/>
    <property type="match status" value="2"/>
</dbReference>
<dbReference type="KEGG" id="cate:C2869_13155"/>
<dbReference type="EMBL" id="CP026604">
    <property type="protein sequence ID" value="AWB67329.1"/>
    <property type="molecule type" value="Genomic_DNA"/>
</dbReference>
<dbReference type="SUPFAM" id="SSF52402">
    <property type="entry name" value="Adenine nucleotide alpha hydrolases-like"/>
    <property type="match status" value="2"/>
</dbReference>
<comment type="subcellular location">
    <subcellularLocation>
        <location evidence="1">Cytoplasm</location>
    </subcellularLocation>
</comment>
<dbReference type="InterPro" id="IPR006016">
    <property type="entry name" value="UspA"/>
</dbReference>
<dbReference type="AlphaFoldDB" id="A0A2S0VSZ2"/>